<evidence type="ECO:0000313" key="1">
    <source>
        <dbReference type="EMBL" id="BBH25807.1"/>
    </source>
</evidence>
<dbReference type="EMBL" id="AP019309">
    <property type="protein sequence ID" value="BBH25807.1"/>
    <property type="molecule type" value="Genomic_DNA"/>
</dbReference>
<dbReference type="InParanoid" id="A0A3G9J3T0"/>
<evidence type="ECO:0008006" key="3">
    <source>
        <dbReference type="Google" id="ProtNLM"/>
    </source>
</evidence>
<gene>
    <name evidence="1" type="ORF">SG0102_07410</name>
</gene>
<organism evidence="1 2">
    <name type="scientific">Intestinibaculum porci</name>
    <dbReference type="NCBI Taxonomy" id="2487118"/>
    <lineage>
        <taxon>Bacteria</taxon>
        <taxon>Bacillati</taxon>
        <taxon>Bacillota</taxon>
        <taxon>Erysipelotrichia</taxon>
        <taxon>Erysipelotrichales</taxon>
        <taxon>Erysipelotrichaceae</taxon>
        <taxon>Intestinibaculum</taxon>
    </lineage>
</organism>
<reference evidence="1 2" key="1">
    <citation type="submission" date="2018-11" db="EMBL/GenBank/DDBJ databases">
        <title>Novel Erysipelotrichaceae bacterium isolated from small intestine of a swine.</title>
        <authorList>
            <person name="Kim J.S."/>
            <person name="Choe H."/>
            <person name="Lee Y.R."/>
            <person name="Kim K.M."/>
            <person name="Park D.S."/>
        </authorList>
    </citation>
    <scope>NUCLEOTIDE SEQUENCE [LARGE SCALE GENOMIC DNA]</scope>
    <source>
        <strain evidence="1 2">SG0102</strain>
    </source>
</reference>
<protein>
    <recommendedName>
        <fullName evidence="3">Thioredoxin-like fold domain-containing protein</fullName>
    </recommendedName>
</protein>
<dbReference type="Proteomes" id="UP000268059">
    <property type="component" value="Chromosome"/>
</dbReference>
<sequence length="132" mass="15199">MLCLCACSNTEKVKLKKTVTIEFYSVATCAECKAFKKHAIPYFKERYGGKVKIKMYDMDDDGTKKPYDQVIKSLKDFDENYYGMSPFVNIKGYMAYLGYRTGDEKQIAKDLEAKLKGKKMSAALSGHRYMYK</sequence>
<dbReference type="Gene3D" id="3.40.30.10">
    <property type="entry name" value="Glutaredoxin"/>
    <property type="match status" value="1"/>
</dbReference>
<keyword evidence="2" id="KW-1185">Reference proteome</keyword>
<proteinExistence type="predicted"/>
<dbReference type="AlphaFoldDB" id="A0A3G9J3T0"/>
<dbReference type="KEGG" id="ebm:SG0102_07410"/>
<accession>A0A3G9J3T0</accession>
<evidence type="ECO:0000313" key="2">
    <source>
        <dbReference type="Proteomes" id="UP000268059"/>
    </source>
</evidence>
<name>A0A3G9J3T0_9FIRM</name>